<evidence type="ECO:0000313" key="3">
    <source>
        <dbReference type="Proteomes" id="UP000009096"/>
    </source>
</evidence>
<proteinExistence type="predicted"/>
<dbReference type="RefSeq" id="XP_018760610.1">
    <property type="nucleotide sequence ID" value="XM_018906571.1"/>
</dbReference>
<keyword evidence="3" id="KW-1185">Reference proteome</keyword>
<organism evidence="2 3">
    <name type="scientific">Gibberella moniliformis (strain M3125 / FGSC 7600)</name>
    <name type="common">Maize ear and stalk rot fungus</name>
    <name type="synonym">Fusarium verticillioides</name>
    <dbReference type="NCBI Taxonomy" id="334819"/>
    <lineage>
        <taxon>Eukaryota</taxon>
        <taxon>Fungi</taxon>
        <taxon>Dikarya</taxon>
        <taxon>Ascomycota</taxon>
        <taxon>Pezizomycotina</taxon>
        <taxon>Sordariomycetes</taxon>
        <taxon>Hypocreomycetidae</taxon>
        <taxon>Hypocreales</taxon>
        <taxon>Nectriaceae</taxon>
        <taxon>Fusarium</taxon>
        <taxon>Fusarium fujikuroi species complex</taxon>
    </lineage>
</organism>
<dbReference type="VEuPathDB" id="FungiDB:FVEG_17314"/>
<reference evidence="2 3" key="1">
    <citation type="journal article" date="2010" name="Nature">
        <title>Comparative genomics reveals mobile pathogenicity chromosomes in Fusarium.</title>
        <authorList>
            <person name="Ma L.J."/>
            <person name="van der Does H.C."/>
            <person name="Borkovich K.A."/>
            <person name="Coleman J.J."/>
            <person name="Daboussi M.J."/>
            <person name="Di Pietro A."/>
            <person name="Dufresne M."/>
            <person name="Freitag M."/>
            <person name="Grabherr M."/>
            <person name="Henrissat B."/>
            <person name="Houterman P.M."/>
            <person name="Kang S."/>
            <person name="Shim W.B."/>
            <person name="Woloshuk C."/>
            <person name="Xie X."/>
            <person name="Xu J.R."/>
            <person name="Antoniw J."/>
            <person name="Baker S.E."/>
            <person name="Bluhm B.H."/>
            <person name="Breakspear A."/>
            <person name="Brown D.W."/>
            <person name="Butchko R.A."/>
            <person name="Chapman S."/>
            <person name="Coulson R."/>
            <person name="Coutinho P.M."/>
            <person name="Danchin E.G."/>
            <person name="Diener A."/>
            <person name="Gale L.R."/>
            <person name="Gardiner D.M."/>
            <person name="Goff S."/>
            <person name="Hammond-Kosack K.E."/>
            <person name="Hilburn K."/>
            <person name="Hua-Van A."/>
            <person name="Jonkers W."/>
            <person name="Kazan K."/>
            <person name="Kodira C.D."/>
            <person name="Koehrsen M."/>
            <person name="Kumar L."/>
            <person name="Lee Y.H."/>
            <person name="Li L."/>
            <person name="Manners J.M."/>
            <person name="Miranda-Saavedra D."/>
            <person name="Mukherjee M."/>
            <person name="Park G."/>
            <person name="Park J."/>
            <person name="Park S.Y."/>
            <person name="Proctor R.H."/>
            <person name="Regev A."/>
            <person name="Ruiz-Roldan M.C."/>
            <person name="Sain D."/>
            <person name="Sakthikumar S."/>
            <person name="Sykes S."/>
            <person name="Schwartz D.C."/>
            <person name="Turgeon B.G."/>
            <person name="Wapinski I."/>
            <person name="Yoder O."/>
            <person name="Young S."/>
            <person name="Zeng Q."/>
            <person name="Zhou S."/>
            <person name="Galagan J."/>
            <person name="Cuomo C.A."/>
            <person name="Kistler H.C."/>
            <person name="Rep M."/>
        </authorList>
    </citation>
    <scope>NUCLEOTIDE SEQUENCE [LARGE SCALE GENOMIC DNA]</scope>
    <source>
        <strain evidence="3">M3125 / FGSC 7600</strain>
    </source>
</reference>
<dbReference type="AlphaFoldDB" id="W7N469"/>
<gene>
    <name evidence="2" type="ORF">FVEG_17314</name>
</gene>
<dbReference type="KEGG" id="fvr:FVEG_17314"/>
<evidence type="ECO:0000313" key="2">
    <source>
        <dbReference type="EMBL" id="EWG54419.1"/>
    </source>
</evidence>
<accession>W7N469</accession>
<sequence>MAHDMTLGETVELYPKKANDWMARGWKEATRWGFCGEFTPVDEMDDKGQHAHVTGSHEVHESTGPGSKILSIVHLEHKEEGKKAELHSLPL</sequence>
<dbReference type="EMBL" id="DS022261">
    <property type="protein sequence ID" value="EWG54419.1"/>
    <property type="molecule type" value="Genomic_DNA"/>
</dbReference>
<evidence type="ECO:0000256" key="1">
    <source>
        <dbReference type="SAM" id="MobiDB-lite"/>
    </source>
</evidence>
<protein>
    <submittedName>
        <fullName evidence="2">Uncharacterized protein</fullName>
    </submittedName>
</protein>
<feature type="region of interest" description="Disordered" evidence="1">
    <location>
        <begin position="47"/>
        <end position="66"/>
    </location>
</feature>
<dbReference type="Proteomes" id="UP000009096">
    <property type="component" value="Chromosome 3"/>
</dbReference>
<name>W7N469_GIBM7</name>
<dbReference type="GeneID" id="30074190"/>